<feature type="chain" id="PRO_5004355158" evidence="2">
    <location>
        <begin position="17"/>
        <end position="307"/>
    </location>
</feature>
<feature type="signal peptide" evidence="2">
    <location>
        <begin position="1"/>
        <end position="16"/>
    </location>
</feature>
<feature type="transmembrane region" description="Helical" evidence="1">
    <location>
        <begin position="265"/>
        <end position="283"/>
    </location>
</feature>
<dbReference type="AlphaFoldDB" id="R0MAU2"/>
<evidence type="ECO:0000313" key="3">
    <source>
        <dbReference type="EMBL" id="EOB15089.1"/>
    </source>
</evidence>
<keyword evidence="1" id="KW-0472">Membrane</keyword>
<organism evidence="3 4">
    <name type="scientific">Nosema bombycis (strain CQ1 / CVCC 102059)</name>
    <name type="common">Microsporidian parasite</name>
    <name type="synonym">Pebrine of silkworm</name>
    <dbReference type="NCBI Taxonomy" id="578461"/>
    <lineage>
        <taxon>Eukaryota</taxon>
        <taxon>Fungi</taxon>
        <taxon>Fungi incertae sedis</taxon>
        <taxon>Microsporidia</taxon>
        <taxon>Nosematidae</taxon>
        <taxon>Nosema</taxon>
    </lineage>
</organism>
<evidence type="ECO:0000256" key="1">
    <source>
        <dbReference type="SAM" id="Phobius"/>
    </source>
</evidence>
<sequence length="307" mass="35740">MMILLLKISFIITTMKLDFKLKENISSSEKAYSSHKSEIKLVKNNSVDDEKIKNNEDTPLVLKEDRTQDYGINIKIDNRSKENVSDYAIFSEEETITEDAVDTAEKFQDVITDSNYDEFYDANDYSTTIVEKENNHDEEPSEYPDSNLAEEDSNFAHKEVDEHQVNYFSQEQSGIIEPLIDEHKSVSFSEEKKYIFDKLFKGQQTTYQPQDTNNFVTLTSFEENFNFKTEIENHYSVNLTDNFHMYSNDISQETPVNGATVITCYFFGCCIIIAFIVVTGYLCKTLKNRISSNKRTERYRLLLRHSK</sequence>
<dbReference type="VEuPathDB" id="MicrosporidiaDB:NBO_10g0079"/>
<protein>
    <submittedName>
        <fullName evidence="3">Uncharacterized protein</fullName>
    </submittedName>
</protein>
<keyword evidence="1" id="KW-0812">Transmembrane</keyword>
<name>R0MAU2_NOSB1</name>
<dbReference type="EMBL" id="KB908918">
    <property type="protein sequence ID" value="EOB15089.1"/>
    <property type="molecule type" value="Genomic_DNA"/>
</dbReference>
<evidence type="ECO:0000313" key="4">
    <source>
        <dbReference type="Proteomes" id="UP000016927"/>
    </source>
</evidence>
<gene>
    <name evidence="3" type="ORF">NBO_10g0079</name>
</gene>
<proteinExistence type="predicted"/>
<keyword evidence="2" id="KW-0732">Signal</keyword>
<dbReference type="Proteomes" id="UP000016927">
    <property type="component" value="Unassembled WGS sequence"/>
</dbReference>
<keyword evidence="4" id="KW-1185">Reference proteome</keyword>
<reference evidence="3 4" key="1">
    <citation type="journal article" date="2013" name="BMC Genomics">
        <title>Comparative genomics of parasitic silkworm microsporidia reveal an association between genome expansion and host adaptation.</title>
        <authorList>
            <person name="Pan G."/>
            <person name="Xu J."/>
            <person name="Li T."/>
            <person name="Xia Q."/>
            <person name="Liu S.L."/>
            <person name="Zhang G."/>
            <person name="Li S."/>
            <person name="Li C."/>
            <person name="Liu H."/>
            <person name="Yang L."/>
            <person name="Liu T."/>
            <person name="Zhang X."/>
            <person name="Wu Z."/>
            <person name="Fan W."/>
            <person name="Dang X."/>
            <person name="Xiang H."/>
            <person name="Tao M."/>
            <person name="Li Y."/>
            <person name="Hu J."/>
            <person name="Li Z."/>
            <person name="Lin L."/>
            <person name="Luo J."/>
            <person name="Geng L."/>
            <person name="Wang L."/>
            <person name="Long M."/>
            <person name="Wan Y."/>
            <person name="He N."/>
            <person name="Zhang Z."/>
            <person name="Lu C."/>
            <person name="Keeling P.J."/>
            <person name="Wang J."/>
            <person name="Xiang Z."/>
            <person name="Zhou Z."/>
        </authorList>
    </citation>
    <scope>NUCLEOTIDE SEQUENCE [LARGE SCALE GENOMIC DNA]</scope>
    <source>
        <strain evidence="4">CQ1 / CVCC 102059</strain>
    </source>
</reference>
<accession>R0MAU2</accession>
<evidence type="ECO:0000256" key="2">
    <source>
        <dbReference type="SAM" id="SignalP"/>
    </source>
</evidence>
<keyword evidence="1" id="KW-1133">Transmembrane helix</keyword>
<dbReference type="HOGENOM" id="CLU_906410_0_0_1"/>